<feature type="non-terminal residue" evidence="3">
    <location>
        <position position="904"/>
    </location>
</feature>
<feature type="region of interest" description="Disordered" evidence="1">
    <location>
        <begin position="629"/>
        <end position="650"/>
    </location>
</feature>
<feature type="transmembrane region" description="Helical" evidence="2">
    <location>
        <begin position="338"/>
        <end position="358"/>
    </location>
</feature>
<accession>A0A813K238</accession>
<dbReference type="AlphaFoldDB" id="A0A813K238"/>
<comment type="caution">
    <text evidence="3">The sequence shown here is derived from an EMBL/GenBank/DDBJ whole genome shotgun (WGS) entry which is preliminary data.</text>
</comment>
<proteinExistence type="predicted"/>
<keyword evidence="2" id="KW-1133">Transmembrane helix</keyword>
<feature type="transmembrane region" description="Helical" evidence="2">
    <location>
        <begin position="581"/>
        <end position="601"/>
    </location>
</feature>
<dbReference type="EMBL" id="CAJNNW010027257">
    <property type="protein sequence ID" value="CAE8690443.1"/>
    <property type="molecule type" value="Genomic_DNA"/>
</dbReference>
<reference evidence="3" key="1">
    <citation type="submission" date="2021-02" db="EMBL/GenBank/DDBJ databases">
        <authorList>
            <person name="Dougan E. K."/>
            <person name="Rhodes N."/>
            <person name="Thang M."/>
            <person name="Chan C."/>
        </authorList>
    </citation>
    <scope>NUCLEOTIDE SEQUENCE</scope>
</reference>
<feature type="transmembrane region" description="Helical" evidence="2">
    <location>
        <begin position="68"/>
        <end position="88"/>
    </location>
</feature>
<dbReference type="Proteomes" id="UP000626109">
    <property type="component" value="Unassembled WGS sequence"/>
</dbReference>
<keyword evidence="2" id="KW-0812">Transmembrane</keyword>
<organism evidence="3 4">
    <name type="scientific">Polarella glacialis</name>
    <name type="common">Dinoflagellate</name>
    <dbReference type="NCBI Taxonomy" id="89957"/>
    <lineage>
        <taxon>Eukaryota</taxon>
        <taxon>Sar</taxon>
        <taxon>Alveolata</taxon>
        <taxon>Dinophyceae</taxon>
        <taxon>Suessiales</taxon>
        <taxon>Suessiaceae</taxon>
        <taxon>Polarella</taxon>
    </lineage>
</organism>
<gene>
    <name evidence="3" type="ORF">PGLA2088_LOCUS26953</name>
</gene>
<protein>
    <submittedName>
        <fullName evidence="3">Uncharacterized protein</fullName>
    </submittedName>
</protein>
<name>A0A813K238_POLGL</name>
<feature type="compositionally biased region" description="Low complexity" evidence="1">
    <location>
        <begin position="636"/>
        <end position="648"/>
    </location>
</feature>
<feature type="transmembrane region" description="Helical" evidence="2">
    <location>
        <begin position="30"/>
        <end position="48"/>
    </location>
</feature>
<evidence type="ECO:0000256" key="2">
    <source>
        <dbReference type="SAM" id="Phobius"/>
    </source>
</evidence>
<feature type="transmembrane region" description="Helical" evidence="2">
    <location>
        <begin position="277"/>
        <end position="298"/>
    </location>
</feature>
<keyword evidence="2" id="KW-0472">Membrane</keyword>
<feature type="transmembrane region" description="Helical" evidence="2">
    <location>
        <begin position="310"/>
        <end position="332"/>
    </location>
</feature>
<sequence length="904" mass="98508">LQNIMMTRFALFREDVRDLTELTVGRSDSYLIVNTLKLGFIVTIYYNFDRTDGGEDDRTFSEDQVNALFTMTLLTSFFWFLVSIWMIMHAKVVAQSLSTKMLLQTMRIPFPSTTDIIHSVKNAEQFETDLEQAFRFPVLSDLFRPARRAEQESSVIRQPTGISSSTNGISPFHRQQSGPVNSQGQAEANLETGVQSFSISVLDLLYGGAFRGTAKEELETMQGREPHLKLFRLIRSQWSAYDLYGQIAMQIGSAQLLSGLAYFSLYYLRDISNDQGFRVPVSGWFAFAFLELTAWWSLVLDVSLGLGGHLLLALLMLGSPMCLFFHSGASYFHVGDEILPILFAVQASWVLLLCWASVTCPGRWPRLWKASQYVDVLHREDCPYEDTDDVPRSHRRSSFFQSGNLESDSSDVSSSEFGEPASSFADAQFAATPLLDSLDAVLQLKLPRKLELKLARVRKHLYAAARTAGAFRAGVLSFRPVVVDGFWLKLDGFRGMGDAWVDPSRGNGSSHERGERTEVTVEDLCQAAEKMAETLWKSANTWTTSDMQHLAEYGGEPVHGISDFVGQFHKDGALFVGGRRYYLGGVVITTILWIAALVWSFSVGRTVIHAGALHKPAAPLRVLQTVQGTPANTTHNNNNKNKNNNNNNEAAVGSPLKIELSLPWLAPVALGCDGGDQIVLADTAAGAFVGSLSNSSKGWLGPFSACGDADTAASDFGPGGQLWMACPDSLRPASSAEQWAGGPSRESGRTSVISGIQALALDPLPLTGTPLGGLALRHGKLVGLSQSLGLKGEWKMLGTMSVPSGLEATAVALYAGRGLILDAGGSVFELDTASGQWLGPWSMPTGFTWQGICALPPAQSPNQSAGGWLALGRPVAAMETQLGQRAPRAQLWRFGRPVDKPLEL</sequence>
<evidence type="ECO:0000313" key="3">
    <source>
        <dbReference type="EMBL" id="CAE8690443.1"/>
    </source>
</evidence>
<feature type="region of interest" description="Disordered" evidence="1">
    <location>
        <begin position="385"/>
        <end position="417"/>
    </location>
</feature>
<evidence type="ECO:0000256" key="1">
    <source>
        <dbReference type="SAM" id="MobiDB-lite"/>
    </source>
</evidence>
<evidence type="ECO:0000313" key="4">
    <source>
        <dbReference type="Proteomes" id="UP000626109"/>
    </source>
</evidence>
<feature type="transmembrane region" description="Helical" evidence="2">
    <location>
        <begin position="243"/>
        <end position="265"/>
    </location>
</feature>